<dbReference type="RefSeq" id="WP_263641737.1">
    <property type="nucleotide sequence ID" value="NZ_DASZSC010000005.1"/>
</dbReference>
<comment type="cofactor">
    <cofactor evidence="1">
        <name>Zn(2+)</name>
        <dbReference type="ChEBI" id="CHEBI:29105"/>
    </cofactor>
</comment>
<evidence type="ECO:0000256" key="5">
    <source>
        <dbReference type="ARBA" id="ARBA00022605"/>
    </source>
</evidence>
<dbReference type="InterPro" id="IPR010169">
    <property type="entry name" value="AcOrn-deacetyl"/>
</dbReference>
<dbReference type="Proteomes" id="UP000325797">
    <property type="component" value="Chromosome"/>
</dbReference>
<evidence type="ECO:0000256" key="6">
    <source>
        <dbReference type="ARBA" id="ARBA00022723"/>
    </source>
</evidence>
<dbReference type="InterPro" id="IPR002933">
    <property type="entry name" value="Peptidase_M20"/>
</dbReference>
<evidence type="ECO:0000256" key="4">
    <source>
        <dbReference type="ARBA" id="ARBA00022571"/>
    </source>
</evidence>
<proteinExistence type="inferred from homology"/>
<dbReference type="InterPro" id="IPR011650">
    <property type="entry name" value="Peptidase_M20_dimer"/>
</dbReference>
<dbReference type="InterPro" id="IPR050072">
    <property type="entry name" value="Peptidase_M20A"/>
</dbReference>
<dbReference type="Pfam" id="PF01546">
    <property type="entry name" value="Peptidase_M20"/>
    <property type="match status" value="1"/>
</dbReference>
<dbReference type="SUPFAM" id="SSF55031">
    <property type="entry name" value="Bacterial exopeptidase dimerisation domain"/>
    <property type="match status" value="1"/>
</dbReference>
<name>A0A5J6N266_9PROT</name>
<dbReference type="EMBL" id="CP042582">
    <property type="protein sequence ID" value="QEX23607.1"/>
    <property type="molecule type" value="Genomic_DNA"/>
</dbReference>
<keyword evidence="12" id="KW-1185">Reference proteome</keyword>
<dbReference type="InterPro" id="IPR036264">
    <property type="entry name" value="Bact_exopeptidase_dim_dom"/>
</dbReference>
<organism evidence="11 12">
    <name type="scientific">Hypericibacter adhaerens</name>
    <dbReference type="NCBI Taxonomy" id="2602016"/>
    <lineage>
        <taxon>Bacteria</taxon>
        <taxon>Pseudomonadati</taxon>
        <taxon>Pseudomonadota</taxon>
        <taxon>Alphaproteobacteria</taxon>
        <taxon>Rhodospirillales</taxon>
        <taxon>Dongiaceae</taxon>
        <taxon>Hypericibacter</taxon>
    </lineage>
</organism>
<sequence>MSPTSRSLDMIRKLVAFDTTSRNSNLQIIDFIRDYLASHGVTSQMVFDESGKKANLYATLGPTDRPGIALSGHTDVVPIDGQEWSSDPWTVAERDGRLYGRGTSDMKSFLAITLAMVPEFLARPLQQPIHLIFSYDEEVGCVGVRRLIALLKDFPVKPSAVIIGEPTDMKVIVAHKGKKSVRARVRGLEAHSSLAPKGVNAIEYAAEMIAFLKRMGQRCAKDGPFDEAYDVAHTTVHTGVIHGGTALNIVPKDCYFDFEFRYIGGVDPEAMFGELQAFVDRELLPAMHAVSPDTGISFEEISAFPGLDMPEEADLVVLAKKLAGANMVRKVAFGTEAGLFQQAGWPTIICGPGSIAQAHKPDEWVSLDQLAQCERFMHRLLDRACEKTAA</sequence>
<dbReference type="Pfam" id="PF07687">
    <property type="entry name" value="M20_dimer"/>
    <property type="match status" value="1"/>
</dbReference>
<accession>A0A5J6N266</accession>
<keyword evidence="4" id="KW-0055">Arginine biosynthesis</keyword>
<dbReference type="KEGG" id="hadh:FRZ61_35450"/>
<dbReference type="AlphaFoldDB" id="A0A5J6N266"/>
<evidence type="ECO:0000256" key="9">
    <source>
        <dbReference type="ARBA" id="ARBA00023285"/>
    </source>
</evidence>
<dbReference type="NCBIfam" id="NF005710">
    <property type="entry name" value="PRK07522.1"/>
    <property type="match status" value="1"/>
</dbReference>
<reference evidence="11 12" key="1">
    <citation type="submission" date="2019-08" db="EMBL/GenBank/DDBJ databases">
        <title>Hyperibacter terrae gen. nov., sp. nov. and Hyperibacter viscosus sp. nov., two new members in the family Rhodospirillaceae isolated from the rhizosphere of Hypericum perforatum.</title>
        <authorList>
            <person name="Noviana Z."/>
        </authorList>
    </citation>
    <scope>NUCLEOTIDE SEQUENCE [LARGE SCALE GENOMIC DNA]</scope>
    <source>
        <strain evidence="11 12">R5959</strain>
    </source>
</reference>
<dbReference type="Gene3D" id="3.40.630.10">
    <property type="entry name" value="Zn peptidases"/>
    <property type="match status" value="1"/>
</dbReference>
<dbReference type="NCBIfam" id="TIGR01892">
    <property type="entry name" value="AcOrn-deacetyl"/>
    <property type="match status" value="1"/>
</dbReference>
<evidence type="ECO:0000259" key="10">
    <source>
        <dbReference type="Pfam" id="PF07687"/>
    </source>
</evidence>
<protein>
    <submittedName>
        <fullName evidence="11">Acetylornithine deacetylase</fullName>
    </submittedName>
</protein>
<evidence type="ECO:0000313" key="11">
    <source>
        <dbReference type="EMBL" id="QEX23607.1"/>
    </source>
</evidence>
<dbReference type="SUPFAM" id="SSF53187">
    <property type="entry name" value="Zn-dependent exopeptidases"/>
    <property type="match status" value="1"/>
</dbReference>
<keyword evidence="9" id="KW-0170">Cobalt</keyword>
<evidence type="ECO:0000256" key="1">
    <source>
        <dbReference type="ARBA" id="ARBA00001947"/>
    </source>
</evidence>
<dbReference type="InterPro" id="IPR001261">
    <property type="entry name" value="ArgE/DapE_CS"/>
</dbReference>
<evidence type="ECO:0000256" key="7">
    <source>
        <dbReference type="ARBA" id="ARBA00022801"/>
    </source>
</evidence>
<comment type="similarity">
    <text evidence="2">Belongs to the peptidase M20A family. ArgE subfamily.</text>
</comment>
<dbReference type="GO" id="GO:0046872">
    <property type="term" value="F:metal ion binding"/>
    <property type="evidence" value="ECO:0007669"/>
    <property type="project" value="UniProtKB-KW"/>
</dbReference>
<keyword evidence="3" id="KW-0963">Cytoplasm</keyword>
<keyword evidence="8" id="KW-0862">Zinc</keyword>
<dbReference type="Gene3D" id="3.30.70.360">
    <property type="match status" value="1"/>
</dbReference>
<dbReference type="PANTHER" id="PTHR43808:SF31">
    <property type="entry name" value="N-ACETYL-L-CITRULLINE DEACETYLASE"/>
    <property type="match status" value="1"/>
</dbReference>
<dbReference type="PROSITE" id="PS00758">
    <property type="entry name" value="ARGE_DAPE_CPG2_1"/>
    <property type="match status" value="1"/>
</dbReference>
<dbReference type="GO" id="GO:0008777">
    <property type="term" value="F:acetylornithine deacetylase activity"/>
    <property type="evidence" value="ECO:0007669"/>
    <property type="project" value="TreeGrafter"/>
</dbReference>
<gene>
    <name evidence="11" type="ORF">FRZ61_35450</name>
</gene>
<evidence type="ECO:0000256" key="3">
    <source>
        <dbReference type="ARBA" id="ARBA00022490"/>
    </source>
</evidence>
<evidence type="ECO:0000256" key="2">
    <source>
        <dbReference type="ARBA" id="ARBA00005691"/>
    </source>
</evidence>
<dbReference type="PROSITE" id="PS00759">
    <property type="entry name" value="ARGE_DAPE_CPG2_2"/>
    <property type="match status" value="1"/>
</dbReference>
<keyword evidence="6" id="KW-0479">Metal-binding</keyword>
<keyword evidence="5" id="KW-0028">Amino-acid biosynthesis</keyword>
<evidence type="ECO:0000256" key="8">
    <source>
        <dbReference type="ARBA" id="ARBA00022833"/>
    </source>
</evidence>
<dbReference type="PANTHER" id="PTHR43808">
    <property type="entry name" value="ACETYLORNITHINE DEACETYLASE"/>
    <property type="match status" value="1"/>
</dbReference>
<dbReference type="GO" id="GO:0006526">
    <property type="term" value="P:L-arginine biosynthetic process"/>
    <property type="evidence" value="ECO:0007669"/>
    <property type="project" value="UniProtKB-KW"/>
</dbReference>
<keyword evidence="7" id="KW-0378">Hydrolase</keyword>
<dbReference type="CDD" id="cd03894">
    <property type="entry name" value="M20_ArgE"/>
    <property type="match status" value="1"/>
</dbReference>
<evidence type="ECO:0000313" key="12">
    <source>
        <dbReference type="Proteomes" id="UP000325797"/>
    </source>
</evidence>
<feature type="domain" description="Peptidase M20 dimerisation" evidence="10">
    <location>
        <begin position="173"/>
        <end position="284"/>
    </location>
</feature>